<evidence type="ECO:0000256" key="7">
    <source>
        <dbReference type="ARBA" id="ARBA00056181"/>
    </source>
</evidence>
<dbReference type="Proteomes" id="UP000017148">
    <property type="component" value="Unassembled WGS sequence"/>
</dbReference>
<dbReference type="InterPro" id="IPR038078">
    <property type="entry name" value="PhoU-like_sf"/>
</dbReference>
<evidence type="ECO:0000256" key="3">
    <source>
        <dbReference type="ARBA" id="ARBA00011738"/>
    </source>
</evidence>
<dbReference type="GO" id="GO:0006817">
    <property type="term" value="P:phosphate ion transport"/>
    <property type="evidence" value="ECO:0007669"/>
    <property type="project" value="UniProtKB-KW"/>
</dbReference>
<feature type="domain" description="PhoU" evidence="9">
    <location>
        <begin position="122"/>
        <end position="204"/>
    </location>
</feature>
<gene>
    <name evidence="10" type="ORF">CALK_2148</name>
</gene>
<dbReference type="OrthoDB" id="9814256at2"/>
<dbReference type="SUPFAM" id="SSF109755">
    <property type="entry name" value="PhoU-like"/>
    <property type="match status" value="1"/>
</dbReference>
<evidence type="ECO:0000313" key="11">
    <source>
        <dbReference type="Proteomes" id="UP000017148"/>
    </source>
</evidence>
<dbReference type="InterPro" id="IPR026022">
    <property type="entry name" value="PhoU_dom"/>
</dbReference>
<dbReference type="InterPro" id="IPR028366">
    <property type="entry name" value="PhoU"/>
</dbReference>
<keyword evidence="11" id="KW-1185">Reference proteome</keyword>
<dbReference type="AlphaFoldDB" id="U7D606"/>
<protein>
    <recommendedName>
        <fullName evidence="8">Phosphate-specific transport system accessory protein PhoU</fullName>
    </recommendedName>
</protein>
<dbReference type="eggNOG" id="COG0704">
    <property type="taxonomic scope" value="Bacteria"/>
</dbReference>
<dbReference type="GO" id="GO:0045936">
    <property type="term" value="P:negative regulation of phosphate metabolic process"/>
    <property type="evidence" value="ECO:0007669"/>
    <property type="project" value="InterPro"/>
</dbReference>
<comment type="subunit">
    <text evidence="3 8">Homodimer.</text>
</comment>
<evidence type="ECO:0000256" key="1">
    <source>
        <dbReference type="ARBA" id="ARBA00004496"/>
    </source>
</evidence>
<dbReference type="STRING" id="1313304.CALK_2148"/>
<dbReference type="GO" id="GO:0030643">
    <property type="term" value="P:intracellular phosphate ion homeostasis"/>
    <property type="evidence" value="ECO:0007669"/>
    <property type="project" value="InterPro"/>
</dbReference>
<dbReference type="FunFam" id="1.20.58.220:FF:000004">
    <property type="entry name" value="Phosphate-specific transport system accessory protein PhoU"/>
    <property type="match status" value="1"/>
</dbReference>
<feature type="domain" description="PhoU" evidence="9">
    <location>
        <begin position="20"/>
        <end position="104"/>
    </location>
</feature>
<dbReference type="EMBL" id="ASJR01000023">
    <property type="protein sequence ID" value="ERP31011.1"/>
    <property type="molecule type" value="Genomic_DNA"/>
</dbReference>
<evidence type="ECO:0000256" key="2">
    <source>
        <dbReference type="ARBA" id="ARBA00008107"/>
    </source>
</evidence>
<proteinExistence type="inferred from homology"/>
<dbReference type="Pfam" id="PF01895">
    <property type="entry name" value="PhoU"/>
    <property type="match status" value="2"/>
</dbReference>
<name>U7D606_9BACT</name>
<dbReference type="GO" id="GO:0005737">
    <property type="term" value="C:cytoplasm"/>
    <property type="evidence" value="ECO:0007669"/>
    <property type="project" value="UniProtKB-SubCell"/>
</dbReference>
<evidence type="ECO:0000256" key="6">
    <source>
        <dbReference type="ARBA" id="ARBA00022592"/>
    </source>
</evidence>
<comment type="similarity">
    <text evidence="2 8">Belongs to the PhoU family.</text>
</comment>
<dbReference type="NCBIfam" id="TIGR02135">
    <property type="entry name" value="phoU_full"/>
    <property type="match status" value="1"/>
</dbReference>
<dbReference type="PANTHER" id="PTHR42930">
    <property type="entry name" value="PHOSPHATE-SPECIFIC TRANSPORT SYSTEM ACCESSORY PROTEIN PHOU"/>
    <property type="match status" value="1"/>
</dbReference>
<comment type="function">
    <text evidence="7 8">Plays a role in the regulation of phosphate uptake.</text>
</comment>
<keyword evidence="6 8" id="KW-0592">Phosphate transport</keyword>
<organism evidence="10 11">
    <name type="scientific">Chitinivibrio alkaliphilus ACht1</name>
    <dbReference type="NCBI Taxonomy" id="1313304"/>
    <lineage>
        <taxon>Bacteria</taxon>
        <taxon>Pseudomonadati</taxon>
        <taxon>Fibrobacterota</taxon>
        <taxon>Chitinivibrionia</taxon>
        <taxon>Chitinivibrionales</taxon>
        <taxon>Chitinivibrionaceae</taxon>
        <taxon>Chitinivibrio</taxon>
    </lineage>
</organism>
<reference evidence="10 11" key="1">
    <citation type="journal article" date="2013" name="Environ. Microbiol.">
        <title>Genome analysis of Chitinivibrio alkaliphilus gen. nov., sp. nov., a novel extremely haloalkaliphilic anaerobic chitinolytic bacterium from the candidate phylum Termite Group 3.</title>
        <authorList>
            <person name="Sorokin D.Y."/>
            <person name="Gumerov V.M."/>
            <person name="Rakitin A.L."/>
            <person name="Beletsky A.V."/>
            <person name="Damste J.S."/>
            <person name="Muyzer G."/>
            <person name="Mardanov A.V."/>
            <person name="Ravin N.V."/>
        </authorList>
    </citation>
    <scope>NUCLEOTIDE SEQUENCE [LARGE SCALE GENOMIC DNA]</scope>
    <source>
        <strain evidence="10 11">ACht1</strain>
    </source>
</reference>
<keyword evidence="5 8" id="KW-0963">Cytoplasm</keyword>
<dbReference type="PATRIC" id="fig|1313304.3.peg.2044"/>
<keyword evidence="4 8" id="KW-0813">Transport</keyword>
<comment type="caution">
    <text evidence="10">The sequence shown here is derived from an EMBL/GenBank/DDBJ whole genome shotgun (WGS) entry which is preliminary data.</text>
</comment>
<sequence>MSVHLQKDIKNVEKQLLDCSALVEQTLIRSINALINADREEADRVIAGDDSIDEREISIEEDCLKILALHQPVAIDLRFLVSVLKINNDLERIGDYCVSIAKRTKTILDFEDDFSYQLPFGNMTDKTITLIKDSINSLVMEDVKKAYTAIGSIDAINSMKNEMFSLFITEVQNNPEKAEILSHQMIIARYLDRIAEHAVNIAEDMIYMIDGEIVRHKLG</sequence>
<accession>U7D606</accession>
<evidence type="ECO:0000256" key="5">
    <source>
        <dbReference type="ARBA" id="ARBA00022490"/>
    </source>
</evidence>
<dbReference type="Gene3D" id="1.20.58.220">
    <property type="entry name" value="Phosphate transport system protein phou homolog 2, domain 2"/>
    <property type="match status" value="1"/>
</dbReference>
<evidence type="ECO:0000256" key="8">
    <source>
        <dbReference type="PIRNR" id="PIRNR003107"/>
    </source>
</evidence>
<dbReference type="RefSeq" id="WP_034637810.1">
    <property type="nucleotide sequence ID" value="NZ_ASJR01000023.1"/>
</dbReference>
<dbReference type="PANTHER" id="PTHR42930:SF3">
    <property type="entry name" value="PHOSPHATE-SPECIFIC TRANSPORT SYSTEM ACCESSORY PROTEIN PHOU"/>
    <property type="match status" value="1"/>
</dbReference>
<evidence type="ECO:0000313" key="10">
    <source>
        <dbReference type="EMBL" id="ERP31011.1"/>
    </source>
</evidence>
<dbReference type="PIRSF" id="PIRSF003107">
    <property type="entry name" value="PhoU"/>
    <property type="match status" value="1"/>
</dbReference>
<evidence type="ECO:0000259" key="9">
    <source>
        <dbReference type="Pfam" id="PF01895"/>
    </source>
</evidence>
<comment type="subcellular location">
    <subcellularLocation>
        <location evidence="1 8">Cytoplasm</location>
    </subcellularLocation>
</comment>
<evidence type="ECO:0000256" key="4">
    <source>
        <dbReference type="ARBA" id="ARBA00022448"/>
    </source>
</evidence>